<keyword evidence="4" id="KW-1185">Reference proteome</keyword>
<dbReference type="SUPFAM" id="SSF51735">
    <property type="entry name" value="NAD(P)-binding Rossmann-fold domains"/>
    <property type="match status" value="1"/>
</dbReference>
<dbReference type="EMBL" id="KZ825156">
    <property type="protein sequence ID" value="PYI17481.1"/>
    <property type="molecule type" value="Genomic_DNA"/>
</dbReference>
<feature type="compositionally biased region" description="Polar residues" evidence="1">
    <location>
        <begin position="38"/>
        <end position="47"/>
    </location>
</feature>
<dbReference type="InterPro" id="IPR036291">
    <property type="entry name" value="NAD(P)-bd_dom_sf"/>
</dbReference>
<evidence type="ECO:0000313" key="4">
    <source>
        <dbReference type="Proteomes" id="UP000249829"/>
    </source>
</evidence>
<dbReference type="AlphaFoldDB" id="A0A2V5H1N6"/>
<gene>
    <name evidence="3" type="ORF">BO99DRAFT_423983</name>
</gene>
<dbReference type="Gene3D" id="3.90.25.10">
    <property type="entry name" value="UDP-galactose 4-epimerase, domain 1"/>
    <property type="match status" value="1"/>
</dbReference>
<sequence length="186" mass="21177">MSFRSSHRNPNPPHAIKPRASHPTRVNRWPRNEPSRTPRPTQALNASTPASMEYPLHILGDADAQVDFTHIDDLATFLVATVQHPAISANRTLNFVSDRISYNEIAALLERFSGRTVEKTVWPLEVMHRVKGKSVFPDEFWILVRGMQGAGRVVRPPGEVHNALFPGVEVRTFERYSGEMFERERK</sequence>
<name>A0A2V5H1N6_ASPV1</name>
<proteinExistence type="predicted"/>
<accession>A0A2V5H1N6</accession>
<feature type="region of interest" description="Disordered" evidence="1">
    <location>
        <begin position="1"/>
        <end position="47"/>
    </location>
</feature>
<dbReference type="InterPro" id="IPR008030">
    <property type="entry name" value="NmrA-like"/>
</dbReference>
<dbReference type="Pfam" id="PF05368">
    <property type="entry name" value="NmrA"/>
    <property type="match status" value="1"/>
</dbReference>
<reference evidence="3 4" key="1">
    <citation type="submission" date="2018-02" db="EMBL/GenBank/DDBJ databases">
        <title>The genomes of Aspergillus section Nigri reveals drivers in fungal speciation.</title>
        <authorList>
            <consortium name="DOE Joint Genome Institute"/>
            <person name="Vesth T.C."/>
            <person name="Nybo J."/>
            <person name="Theobald S."/>
            <person name="Brandl J."/>
            <person name="Frisvad J.C."/>
            <person name="Nielsen K.F."/>
            <person name="Lyhne E.K."/>
            <person name="Kogle M.E."/>
            <person name="Kuo A."/>
            <person name="Riley R."/>
            <person name="Clum A."/>
            <person name="Nolan M."/>
            <person name="Lipzen A."/>
            <person name="Salamov A."/>
            <person name="Henrissat B."/>
            <person name="Wiebenga A."/>
            <person name="De vries R.P."/>
            <person name="Grigoriev I.V."/>
            <person name="Mortensen U.H."/>
            <person name="Andersen M.R."/>
            <person name="Baker S.E."/>
        </authorList>
    </citation>
    <scope>NUCLEOTIDE SEQUENCE [LARGE SCALE GENOMIC DNA]</scope>
    <source>
        <strain evidence="3 4">CBS 115571</strain>
    </source>
</reference>
<dbReference type="OMA" id="PASMEYP"/>
<dbReference type="Proteomes" id="UP000249829">
    <property type="component" value="Unassembled WGS sequence"/>
</dbReference>
<protein>
    <recommendedName>
        <fullName evidence="2">NmrA-like domain-containing protein</fullName>
    </recommendedName>
</protein>
<evidence type="ECO:0000313" key="3">
    <source>
        <dbReference type="EMBL" id="PYI17481.1"/>
    </source>
</evidence>
<evidence type="ECO:0000256" key="1">
    <source>
        <dbReference type="SAM" id="MobiDB-lite"/>
    </source>
</evidence>
<dbReference type="STRING" id="1450538.A0A2V5H1N6"/>
<evidence type="ECO:0000259" key="2">
    <source>
        <dbReference type="Pfam" id="PF05368"/>
    </source>
</evidence>
<dbReference type="Gene3D" id="3.40.50.720">
    <property type="entry name" value="NAD(P)-binding Rossmann-like Domain"/>
    <property type="match status" value="1"/>
</dbReference>
<organism evidence="3 4">
    <name type="scientific">Aspergillus violaceofuscus (strain CBS 115571)</name>
    <dbReference type="NCBI Taxonomy" id="1450538"/>
    <lineage>
        <taxon>Eukaryota</taxon>
        <taxon>Fungi</taxon>
        <taxon>Dikarya</taxon>
        <taxon>Ascomycota</taxon>
        <taxon>Pezizomycotina</taxon>
        <taxon>Eurotiomycetes</taxon>
        <taxon>Eurotiomycetidae</taxon>
        <taxon>Eurotiales</taxon>
        <taxon>Aspergillaceae</taxon>
        <taxon>Aspergillus</taxon>
    </lineage>
</organism>
<feature type="domain" description="NmrA-like" evidence="2">
    <location>
        <begin position="44"/>
        <end position="137"/>
    </location>
</feature>